<keyword evidence="4" id="KW-0479">Metal-binding</keyword>
<dbReference type="Proteomes" id="UP001327560">
    <property type="component" value="Chromosome 8"/>
</dbReference>
<keyword evidence="5" id="KW-0560">Oxidoreductase</keyword>
<organism evidence="9 10">
    <name type="scientific">Canna indica</name>
    <name type="common">Indian-shot</name>
    <dbReference type="NCBI Taxonomy" id="4628"/>
    <lineage>
        <taxon>Eukaryota</taxon>
        <taxon>Viridiplantae</taxon>
        <taxon>Streptophyta</taxon>
        <taxon>Embryophyta</taxon>
        <taxon>Tracheophyta</taxon>
        <taxon>Spermatophyta</taxon>
        <taxon>Magnoliopsida</taxon>
        <taxon>Liliopsida</taxon>
        <taxon>Zingiberales</taxon>
        <taxon>Cannaceae</taxon>
        <taxon>Canna</taxon>
    </lineage>
</organism>
<dbReference type="GO" id="GO:0004497">
    <property type="term" value="F:monooxygenase activity"/>
    <property type="evidence" value="ECO:0007669"/>
    <property type="project" value="UniProtKB-KW"/>
</dbReference>
<reference evidence="9 10" key="1">
    <citation type="submission" date="2023-10" db="EMBL/GenBank/DDBJ databases">
        <title>Chromosome-scale genome assembly provides insights into flower coloration mechanisms of Canna indica.</title>
        <authorList>
            <person name="Li C."/>
        </authorList>
    </citation>
    <scope>NUCLEOTIDE SEQUENCE [LARGE SCALE GENOMIC DNA]</scope>
    <source>
        <tissue evidence="9">Flower</tissue>
    </source>
</reference>
<dbReference type="PANTHER" id="PTHR47946">
    <property type="entry name" value="CYTOCHROME P450 78A7-RELATED"/>
    <property type="match status" value="1"/>
</dbReference>
<sequence length="145" mass="15809">MSLLELDVTSSSSCSPILVVSLIAFFVLCFFPGGLVWVFSKAHVCSIPSSSGFVSALSDSAAHCVLAGLAHSLNVVDLMAFSVSFTRFVVSSHPNMAKEILNSSAFTDRPIKESAYELLFHRAMGFRPLWQVLEKFVKDPVHLLV</sequence>
<protein>
    <submittedName>
        <fullName evidence="9">Cytochrome P450</fullName>
    </submittedName>
</protein>
<keyword evidence="8" id="KW-0472">Membrane</keyword>
<comment type="similarity">
    <text evidence="2">Belongs to the cytochrome P450 family.</text>
</comment>
<evidence type="ECO:0000313" key="10">
    <source>
        <dbReference type="Proteomes" id="UP001327560"/>
    </source>
</evidence>
<dbReference type="InterPro" id="IPR051996">
    <property type="entry name" value="Cytochrome_P450_78A"/>
</dbReference>
<keyword evidence="10" id="KW-1185">Reference proteome</keyword>
<evidence type="ECO:0000256" key="4">
    <source>
        <dbReference type="ARBA" id="ARBA00022723"/>
    </source>
</evidence>
<keyword evidence="6" id="KW-0408">Iron</keyword>
<keyword evidence="8" id="KW-1133">Transmembrane helix</keyword>
<dbReference type="AlphaFoldDB" id="A0AAQ3KY44"/>
<evidence type="ECO:0000256" key="7">
    <source>
        <dbReference type="ARBA" id="ARBA00023033"/>
    </source>
</evidence>
<keyword evidence="8" id="KW-0812">Transmembrane</keyword>
<keyword evidence="7" id="KW-0503">Monooxygenase</keyword>
<evidence type="ECO:0000256" key="2">
    <source>
        <dbReference type="ARBA" id="ARBA00010617"/>
    </source>
</evidence>
<name>A0AAQ3KY44_9LILI</name>
<dbReference type="EMBL" id="CP136897">
    <property type="protein sequence ID" value="WOL16745.1"/>
    <property type="molecule type" value="Genomic_DNA"/>
</dbReference>
<evidence type="ECO:0000256" key="1">
    <source>
        <dbReference type="ARBA" id="ARBA00001971"/>
    </source>
</evidence>
<evidence type="ECO:0000256" key="8">
    <source>
        <dbReference type="SAM" id="Phobius"/>
    </source>
</evidence>
<gene>
    <name evidence="9" type="ORF">Cni_G25533</name>
</gene>
<keyword evidence="3" id="KW-0349">Heme</keyword>
<evidence type="ECO:0000256" key="6">
    <source>
        <dbReference type="ARBA" id="ARBA00023004"/>
    </source>
</evidence>
<feature type="transmembrane region" description="Helical" evidence="8">
    <location>
        <begin position="17"/>
        <end position="39"/>
    </location>
</feature>
<dbReference type="GO" id="GO:0046872">
    <property type="term" value="F:metal ion binding"/>
    <property type="evidence" value="ECO:0007669"/>
    <property type="project" value="UniProtKB-KW"/>
</dbReference>
<evidence type="ECO:0000256" key="3">
    <source>
        <dbReference type="ARBA" id="ARBA00022617"/>
    </source>
</evidence>
<comment type="cofactor">
    <cofactor evidence="1">
        <name>heme</name>
        <dbReference type="ChEBI" id="CHEBI:30413"/>
    </cofactor>
</comment>
<evidence type="ECO:0000256" key="5">
    <source>
        <dbReference type="ARBA" id="ARBA00023002"/>
    </source>
</evidence>
<evidence type="ECO:0000313" key="9">
    <source>
        <dbReference type="EMBL" id="WOL16745.1"/>
    </source>
</evidence>
<proteinExistence type="inferred from homology"/>
<dbReference type="PANTHER" id="PTHR47946:SF14">
    <property type="entry name" value="CYTOCHROME P450 FAMILY PROTEIN"/>
    <property type="match status" value="1"/>
</dbReference>
<accession>A0AAQ3KY44</accession>